<keyword evidence="4 6" id="KW-1133">Transmembrane helix</keyword>
<keyword evidence="3 6" id="KW-0812">Transmembrane</keyword>
<organism evidence="7 8">
    <name type="scientific">Natrarchaeobaculum sulfurireducens</name>
    <dbReference type="NCBI Taxonomy" id="2044521"/>
    <lineage>
        <taxon>Archaea</taxon>
        <taxon>Methanobacteriati</taxon>
        <taxon>Methanobacteriota</taxon>
        <taxon>Stenosarchaea group</taxon>
        <taxon>Halobacteria</taxon>
        <taxon>Halobacteriales</taxon>
        <taxon>Natrialbaceae</taxon>
        <taxon>Natrarchaeobaculum</taxon>
    </lineage>
</organism>
<dbReference type="SMART" id="SM01021">
    <property type="entry name" value="Bac_rhodopsin"/>
    <property type="match status" value="1"/>
</dbReference>
<dbReference type="EMBL" id="CP027033">
    <property type="protein sequence ID" value="AXR82818.1"/>
    <property type="molecule type" value="Genomic_DNA"/>
</dbReference>
<evidence type="ECO:0000256" key="4">
    <source>
        <dbReference type="ARBA" id="ARBA00022989"/>
    </source>
</evidence>
<keyword evidence="5 6" id="KW-0472">Membrane</keyword>
<comment type="subcellular location">
    <subcellularLocation>
        <location evidence="1">Membrane</location>
        <topology evidence="1">Multi-pass membrane protein</topology>
    </subcellularLocation>
</comment>
<protein>
    <recommendedName>
        <fullName evidence="9">Bacteriorhodopsin</fullName>
    </recommendedName>
</protein>
<evidence type="ECO:0000313" key="7">
    <source>
        <dbReference type="EMBL" id="AXR82818.1"/>
    </source>
</evidence>
<evidence type="ECO:0000256" key="6">
    <source>
        <dbReference type="SAM" id="Phobius"/>
    </source>
</evidence>
<keyword evidence="8" id="KW-1185">Reference proteome</keyword>
<evidence type="ECO:0000256" key="2">
    <source>
        <dbReference type="ARBA" id="ARBA00008130"/>
    </source>
</evidence>
<dbReference type="InterPro" id="IPR001425">
    <property type="entry name" value="Arc/bac/fun_rhodopsins"/>
</dbReference>
<reference evidence="8" key="1">
    <citation type="submission" date="2018-02" db="EMBL/GenBank/DDBJ databases">
        <title>Phenotypic and genomic properties of facultatively anaerobic sulfur-reducing natronoarchaea from hypersaline soda lakes.</title>
        <authorList>
            <person name="Sorokin D.Y."/>
            <person name="Kublanov I.V."/>
            <person name="Roman P."/>
            <person name="Sinninghe Damste J.S."/>
            <person name="Golyshin P.N."/>
            <person name="Rojo D."/>
            <person name="Ciordia S."/>
            <person name="Mena M.D.C."/>
            <person name="Ferrer M."/>
            <person name="Messina E."/>
            <person name="Smedile F."/>
            <person name="La Spada G."/>
            <person name="La Cono V."/>
            <person name="Yakimov M.M."/>
        </authorList>
    </citation>
    <scope>NUCLEOTIDE SEQUENCE [LARGE SCALE GENOMIC DNA]</scope>
    <source>
        <strain evidence="8">AArc-Mg</strain>
    </source>
</reference>
<feature type="transmembrane region" description="Helical" evidence="6">
    <location>
        <begin position="73"/>
        <end position="90"/>
    </location>
</feature>
<dbReference type="Gene3D" id="1.20.1070.10">
    <property type="entry name" value="Rhodopsin 7-helix transmembrane proteins"/>
    <property type="match status" value="1"/>
</dbReference>
<dbReference type="GO" id="GO:0016020">
    <property type="term" value="C:membrane"/>
    <property type="evidence" value="ECO:0007669"/>
    <property type="project" value="UniProtKB-SubCell"/>
</dbReference>
<evidence type="ECO:0000256" key="5">
    <source>
        <dbReference type="ARBA" id="ARBA00023136"/>
    </source>
</evidence>
<dbReference type="Pfam" id="PF01036">
    <property type="entry name" value="Bac_rhodopsin"/>
    <property type="match status" value="1"/>
</dbReference>
<evidence type="ECO:0000256" key="3">
    <source>
        <dbReference type="ARBA" id="ARBA00022692"/>
    </source>
</evidence>
<feature type="transmembrane region" description="Helical" evidence="6">
    <location>
        <begin position="33"/>
        <end position="53"/>
    </location>
</feature>
<feature type="transmembrane region" description="Helical" evidence="6">
    <location>
        <begin position="124"/>
        <end position="145"/>
    </location>
</feature>
<feature type="transmembrane region" description="Helical" evidence="6">
    <location>
        <begin position="166"/>
        <end position="185"/>
    </location>
</feature>
<gene>
    <name evidence="7" type="ORF">AArcMg_2828</name>
</gene>
<evidence type="ECO:0000256" key="1">
    <source>
        <dbReference type="ARBA" id="ARBA00004141"/>
    </source>
</evidence>
<evidence type="ECO:0008006" key="9">
    <source>
        <dbReference type="Google" id="ProtNLM"/>
    </source>
</evidence>
<feature type="transmembrane region" description="Helical" evidence="6">
    <location>
        <begin position="97"/>
        <end position="118"/>
    </location>
</feature>
<accession>A0A346PTH3</accession>
<dbReference type="SUPFAM" id="SSF81321">
    <property type="entry name" value="Family A G protein-coupled receptor-like"/>
    <property type="match status" value="1"/>
</dbReference>
<proteinExistence type="inferred from homology"/>
<evidence type="ECO:0000313" key="8">
    <source>
        <dbReference type="Proteomes" id="UP000258613"/>
    </source>
</evidence>
<feature type="transmembrane region" description="Helical" evidence="6">
    <location>
        <begin position="6"/>
        <end position="26"/>
    </location>
</feature>
<dbReference type="AlphaFoldDB" id="A0A346PTH3"/>
<dbReference type="Proteomes" id="UP000258613">
    <property type="component" value="Chromosome"/>
</dbReference>
<sequence length="247" mass="26027">MIEHSTLFGFSSALIGLMALVFLLWTIRLPSQLRAYGAAVVVACGAMSGAYLFMAADVLTVATTGREESVARFLGYTVGWAAVCAVVGAVTDADRRYVVGLLAFILGCLWGTFVSWIVGGIAGTVVSVAIFASLIAMIYILIGPLTRSAQTVSGDRQLLYAKTRNLVILVFGGLILTGIVSEQNLGLTDAFVGQLVATYLDLIWLAGFGGLVFRYQDALEDAGVPSLVATLRGSDSSRLESDLDASP</sequence>
<dbReference type="OrthoDB" id="330248at2157"/>
<dbReference type="KEGG" id="nag:AArcMg_2828"/>
<comment type="similarity">
    <text evidence="2">Belongs to the archaeal/bacterial/fungal opsin family.</text>
</comment>
<name>A0A346PTH3_9EURY</name>
<feature type="transmembrane region" description="Helical" evidence="6">
    <location>
        <begin position="191"/>
        <end position="213"/>
    </location>
</feature>